<evidence type="ECO:0000259" key="5">
    <source>
        <dbReference type="PROSITE" id="PS50887"/>
    </source>
</evidence>
<accession>A0ABR6XQ02</accession>
<dbReference type="PANTHER" id="PTHR45138">
    <property type="entry name" value="REGULATORY COMPONENTS OF SENSORY TRANSDUCTION SYSTEM"/>
    <property type="match status" value="1"/>
</dbReference>
<evidence type="ECO:0000313" key="7">
    <source>
        <dbReference type="Proteomes" id="UP000643610"/>
    </source>
</evidence>
<dbReference type="CDD" id="cd01949">
    <property type="entry name" value="GGDEF"/>
    <property type="match status" value="1"/>
</dbReference>
<feature type="modified residue" description="4-aspartylphosphate" evidence="3">
    <location>
        <position position="58"/>
    </location>
</feature>
<comment type="caution">
    <text evidence="6">The sequence shown here is derived from an EMBL/GenBank/DDBJ whole genome shotgun (WGS) entry which is preliminary data.</text>
</comment>
<dbReference type="SMART" id="SM00267">
    <property type="entry name" value="GGDEF"/>
    <property type="match status" value="1"/>
</dbReference>
<proteinExistence type="predicted"/>
<dbReference type="EMBL" id="JACOFU010000003">
    <property type="protein sequence ID" value="MBC3831531.1"/>
    <property type="molecule type" value="Genomic_DNA"/>
</dbReference>
<keyword evidence="3" id="KW-0597">Phosphoprotein</keyword>
<dbReference type="InterPro" id="IPR029787">
    <property type="entry name" value="Nucleotide_cyclase"/>
</dbReference>
<dbReference type="PROSITE" id="PS50110">
    <property type="entry name" value="RESPONSE_REGULATORY"/>
    <property type="match status" value="1"/>
</dbReference>
<feature type="domain" description="Response regulatory" evidence="4">
    <location>
        <begin position="10"/>
        <end position="125"/>
    </location>
</feature>
<keyword evidence="7" id="KW-1185">Reference proteome</keyword>
<gene>
    <name evidence="6" type="ORF">H8K33_08415</name>
</gene>
<dbReference type="InterPro" id="IPR043128">
    <property type="entry name" value="Rev_trsase/Diguanyl_cyclase"/>
</dbReference>
<dbReference type="Pfam" id="PF00990">
    <property type="entry name" value="GGDEF"/>
    <property type="match status" value="1"/>
</dbReference>
<dbReference type="Gene3D" id="3.40.50.2300">
    <property type="match status" value="1"/>
</dbReference>
<comment type="catalytic activity">
    <reaction evidence="2">
        <text>2 GTP = 3',3'-c-di-GMP + 2 diphosphate</text>
        <dbReference type="Rhea" id="RHEA:24898"/>
        <dbReference type="ChEBI" id="CHEBI:33019"/>
        <dbReference type="ChEBI" id="CHEBI:37565"/>
        <dbReference type="ChEBI" id="CHEBI:58805"/>
        <dbReference type="EC" id="2.7.7.65"/>
    </reaction>
</comment>
<dbReference type="InterPro" id="IPR011006">
    <property type="entry name" value="CheY-like_superfamily"/>
</dbReference>
<evidence type="ECO:0000256" key="1">
    <source>
        <dbReference type="ARBA" id="ARBA00012528"/>
    </source>
</evidence>
<evidence type="ECO:0000313" key="6">
    <source>
        <dbReference type="EMBL" id="MBC3831531.1"/>
    </source>
</evidence>
<dbReference type="NCBIfam" id="TIGR00254">
    <property type="entry name" value="GGDEF"/>
    <property type="match status" value="1"/>
</dbReference>
<dbReference type="PROSITE" id="PS50887">
    <property type="entry name" value="GGDEF"/>
    <property type="match status" value="1"/>
</dbReference>
<dbReference type="InterPro" id="IPR000160">
    <property type="entry name" value="GGDEF_dom"/>
</dbReference>
<protein>
    <recommendedName>
        <fullName evidence="1">diguanylate cyclase</fullName>
        <ecNumber evidence="1">2.7.7.65</ecNumber>
    </recommendedName>
</protein>
<dbReference type="InterPro" id="IPR001789">
    <property type="entry name" value="Sig_transdc_resp-reg_receiver"/>
</dbReference>
<dbReference type="InterPro" id="IPR050469">
    <property type="entry name" value="Diguanylate_Cyclase"/>
</dbReference>
<sequence>MSAYSPKDSSILIIDDDINLIRLMSQMLKDFGRILFATNGEMGLHIAQEQKPDLILLDVEMAPMDGYEVCRRLKSDEATSASAIIFVTAKVGMESEIACLDAGAVDFICKPLNPLVVQARVRTHLRLQQNTAALESLAQHDSLSGLYNRRYFNMAIEAEYRRLQRHQLPLGLAMVDIDHFKKYNDTYGHIAGDGAICAVAKALEHATKRPGEVVARYGGEEFVVLLPQVDAEILSQYGQMICDKVQALELPHATSDTSAWLSISVGLALVIPNSQSLPEDLIKQADQALYLAKQNGRNQYHLLR</sequence>
<dbReference type="Proteomes" id="UP000643610">
    <property type="component" value="Unassembled WGS sequence"/>
</dbReference>
<dbReference type="Pfam" id="PF00072">
    <property type="entry name" value="Response_reg"/>
    <property type="match status" value="1"/>
</dbReference>
<evidence type="ECO:0000256" key="3">
    <source>
        <dbReference type="PROSITE-ProRule" id="PRU00169"/>
    </source>
</evidence>
<organism evidence="6 7">
    <name type="scientific">Undibacterium amnicola</name>
    <dbReference type="NCBI Taxonomy" id="1834038"/>
    <lineage>
        <taxon>Bacteria</taxon>
        <taxon>Pseudomonadati</taxon>
        <taxon>Pseudomonadota</taxon>
        <taxon>Betaproteobacteria</taxon>
        <taxon>Burkholderiales</taxon>
        <taxon>Oxalobacteraceae</taxon>
        <taxon>Undibacterium</taxon>
    </lineage>
</organism>
<dbReference type="Gene3D" id="3.30.70.270">
    <property type="match status" value="1"/>
</dbReference>
<dbReference type="SUPFAM" id="SSF52172">
    <property type="entry name" value="CheY-like"/>
    <property type="match status" value="1"/>
</dbReference>
<evidence type="ECO:0000259" key="4">
    <source>
        <dbReference type="PROSITE" id="PS50110"/>
    </source>
</evidence>
<dbReference type="PANTHER" id="PTHR45138:SF9">
    <property type="entry name" value="DIGUANYLATE CYCLASE DGCM-RELATED"/>
    <property type="match status" value="1"/>
</dbReference>
<name>A0ABR6XQ02_9BURK</name>
<dbReference type="RefSeq" id="WP_186890582.1">
    <property type="nucleotide sequence ID" value="NZ_JACOFU010000003.1"/>
</dbReference>
<evidence type="ECO:0000256" key="2">
    <source>
        <dbReference type="ARBA" id="ARBA00034247"/>
    </source>
</evidence>
<feature type="domain" description="GGDEF" evidence="5">
    <location>
        <begin position="168"/>
        <end position="304"/>
    </location>
</feature>
<reference evidence="6 7" key="1">
    <citation type="submission" date="2020-08" db="EMBL/GenBank/DDBJ databases">
        <title>Novel species isolated from subtropical streams in China.</title>
        <authorList>
            <person name="Lu H."/>
        </authorList>
    </citation>
    <scope>NUCLEOTIDE SEQUENCE [LARGE SCALE GENOMIC DNA]</scope>
    <source>
        <strain evidence="6 7">KCTC 52442</strain>
    </source>
</reference>
<dbReference type="SUPFAM" id="SSF55073">
    <property type="entry name" value="Nucleotide cyclase"/>
    <property type="match status" value="1"/>
</dbReference>
<dbReference type="EC" id="2.7.7.65" evidence="1"/>
<dbReference type="SMART" id="SM00448">
    <property type="entry name" value="REC"/>
    <property type="match status" value="1"/>
</dbReference>